<feature type="region of interest" description="Disordered" evidence="1">
    <location>
        <begin position="72"/>
        <end position="97"/>
    </location>
</feature>
<proteinExistence type="predicted"/>
<organism evidence="2 3">
    <name type="scientific">Ancylostoma duodenale</name>
    <dbReference type="NCBI Taxonomy" id="51022"/>
    <lineage>
        <taxon>Eukaryota</taxon>
        <taxon>Metazoa</taxon>
        <taxon>Ecdysozoa</taxon>
        <taxon>Nematoda</taxon>
        <taxon>Chromadorea</taxon>
        <taxon>Rhabditida</taxon>
        <taxon>Rhabditina</taxon>
        <taxon>Rhabditomorpha</taxon>
        <taxon>Strongyloidea</taxon>
        <taxon>Ancylostomatidae</taxon>
        <taxon>Ancylostomatinae</taxon>
        <taxon>Ancylostoma</taxon>
    </lineage>
</organism>
<reference evidence="2 3" key="1">
    <citation type="submission" date="2013-12" db="EMBL/GenBank/DDBJ databases">
        <title>Draft genome of the parsitic nematode Ancylostoma duodenale.</title>
        <authorList>
            <person name="Mitreva M."/>
        </authorList>
    </citation>
    <scope>NUCLEOTIDE SEQUENCE [LARGE SCALE GENOMIC DNA]</scope>
    <source>
        <strain evidence="2 3">Zhejiang</strain>
    </source>
</reference>
<evidence type="ECO:0000256" key="1">
    <source>
        <dbReference type="SAM" id="MobiDB-lite"/>
    </source>
</evidence>
<gene>
    <name evidence="2" type="ORF">ANCDUO_22444</name>
</gene>
<evidence type="ECO:0000313" key="3">
    <source>
        <dbReference type="Proteomes" id="UP000054047"/>
    </source>
</evidence>
<dbReference type="Proteomes" id="UP000054047">
    <property type="component" value="Unassembled WGS sequence"/>
</dbReference>
<keyword evidence="3" id="KW-1185">Reference proteome</keyword>
<name>A0A0C2BU88_9BILA</name>
<evidence type="ECO:0000313" key="2">
    <source>
        <dbReference type="EMBL" id="KIH47498.1"/>
    </source>
</evidence>
<dbReference type="OrthoDB" id="5800121at2759"/>
<sequence length="97" mass="11279">MSGQAASGNRLSRFPDVRSAGYGHVLVLRANEDTVCEAVLDLQVLGKRSKRQPKQRWLDTLHVDLKQVRVHQDQDHDRARWRQKIRKANPANERDKR</sequence>
<dbReference type="AlphaFoldDB" id="A0A0C2BU88"/>
<dbReference type="EMBL" id="KN767628">
    <property type="protein sequence ID" value="KIH47498.1"/>
    <property type="molecule type" value="Genomic_DNA"/>
</dbReference>
<accession>A0A0C2BU88</accession>
<protein>
    <submittedName>
        <fullName evidence="2">Uncharacterized protein</fullName>
    </submittedName>
</protein>